<name>A0A0D2WVH1_CAPO3</name>
<dbReference type="PROSITE" id="PS00131">
    <property type="entry name" value="CARBOXYPEPT_SER_SER"/>
    <property type="match status" value="1"/>
</dbReference>
<dbReference type="SUPFAM" id="SSF53474">
    <property type="entry name" value="alpha/beta-Hydrolases"/>
    <property type="match status" value="1"/>
</dbReference>
<dbReference type="Gene3D" id="3.40.50.1820">
    <property type="entry name" value="alpha/beta hydrolase"/>
    <property type="match status" value="1"/>
</dbReference>
<keyword evidence="2 5" id="KW-0732">Signal</keyword>
<accession>A0A0D2WVH1</accession>
<dbReference type="PANTHER" id="PTHR11802">
    <property type="entry name" value="SERINE PROTEASE FAMILY S10 SERINE CARBOXYPEPTIDASE"/>
    <property type="match status" value="1"/>
</dbReference>
<keyword evidence="4" id="KW-0325">Glycoprotein</keyword>
<keyword evidence="3" id="KW-1015">Disulfide bond</keyword>
<gene>
    <name evidence="6" type="ORF">CAOG_008988</name>
</gene>
<dbReference type="InterPro" id="IPR001563">
    <property type="entry name" value="Peptidase_S10"/>
</dbReference>
<evidence type="ECO:0000256" key="5">
    <source>
        <dbReference type="RuleBase" id="RU361156"/>
    </source>
</evidence>
<protein>
    <recommendedName>
        <fullName evidence="5">Carboxypeptidase</fullName>
        <ecNumber evidence="5">3.4.16.-</ecNumber>
    </recommendedName>
</protein>
<dbReference type="InParanoid" id="A0A0D2WVH1"/>
<sequence>MMRFQSSVLCIALVALAIAAANADDRIVNLPGLPASLANLEMYSGAVVVNATHQRSLFYMLAMSQGDKNSDPLVAFLNGGPGCSSLGGGMMSECGPFFPDANGNLLENPNSWNKIANLLVVESPSGVGFSTSQNTADYNTGDVQTAQDWLAFLLIFLAKYPQFANRPFHIAGESYGGHYIPQLAKAILDSNAAGINPKINLVSYMAGNPWTDTTIDNMYTAQSWWARAINSYETWNGMATYCDFGKIGPLAALEVAQYNAPDPLKCQKFVTASTNEMGNIDIYEIYQDVCLAGPDGRVGARNNHGAHLLKALAKGPDAHLTILGHLGRRILEAEKSRPQKLRRDPPVEPCIDDFVQTYLNRADVQAAIHAPTLSYGWMDCSNIVNYSYNDLLASVLPLIQTLTKSGIRMLMYTGDHDGIIASLATTTNVRALNLTVVQNWRPWIGSDQQVAGFVETYNGMTLATVRGAGHMVPYIQPARAFDLFSRWVNNKPL</sequence>
<evidence type="ECO:0000256" key="1">
    <source>
        <dbReference type="ARBA" id="ARBA00009431"/>
    </source>
</evidence>
<dbReference type="Gene3D" id="6.10.250.940">
    <property type="match status" value="1"/>
</dbReference>
<proteinExistence type="inferred from homology"/>
<dbReference type="InterPro" id="IPR029058">
    <property type="entry name" value="AB_hydrolase_fold"/>
</dbReference>
<keyword evidence="5" id="KW-0121">Carboxypeptidase</keyword>
<keyword evidence="5" id="KW-0378">Hydrolase</keyword>
<dbReference type="FunFam" id="3.40.50.11320:FF:000002">
    <property type="entry name" value="Carboxypeptidase"/>
    <property type="match status" value="1"/>
</dbReference>
<evidence type="ECO:0000256" key="4">
    <source>
        <dbReference type="ARBA" id="ARBA00023180"/>
    </source>
</evidence>
<dbReference type="EC" id="3.4.16.-" evidence="5"/>
<dbReference type="MEROPS" id="S10.005"/>
<dbReference type="STRING" id="595528.A0A0D2WVH1"/>
<organism evidence="6 7">
    <name type="scientific">Capsaspora owczarzaki (strain ATCC 30864)</name>
    <dbReference type="NCBI Taxonomy" id="595528"/>
    <lineage>
        <taxon>Eukaryota</taxon>
        <taxon>Filasterea</taxon>
        <taxon>Capsaspora</taxon>
    </lineage>
</organism>
<feature type="chain" id="PRO_5006514782" description="Carboxypeptidase" evidence="5">
    <location>
        <begin position="24"/>
        <end position="493"/>
    </location>
</feature>
<comment type="similarity">
    <text evidence="1 5">Belongs to the peptidase S10 family.</text>
</comment>
<dbReference type="EMBL" id="KE346370">
    <property type="protein sequence ID" value="KJE96178.1"/>
    <property type="molecule type" value="Genomic_DNA"/>
</dbReference>
<evidence type="ECO:0000313" key="7">
    <source>
        <dbReference type="Proteomes" id="UP000008743"/>
    </source>
</evidence>
<feature type="signal peptide" evidence="5">
    <location>
        <begin position="1"/>
        <end position="23"/>
    </location>
</feature>
<reference evidence="7" key="1">
    <citation type="submission" date="2011-02" db="EMBL/GenBank/DDBJ databases">
        <title>The Genome Sequence of Capsaspora owczarzaki ATCC 30864.</title>
        <authorList>
            <person name="Russ C."/>
            <person name="Cuomo C."/>
            <person name="Burger G."/>
            <person name="Gray M.W."/>
            <person name="Holland P.W.H."/>
            <person name="King N."/>
            <person name="Lang F.B.F."/>
            <person name="Roger A.J."/>
            <person name="Ruiz-Trillo I."/>
            <person name="Young S.K."/>
            <person name="Zeng Q."/>
            <person name="Gargeya S."/>
            <person name="Alvarado L."/>
            <person name="Berlin A."/>
            <person name="Chapman S.B."/>
            <person name="Chen Z."/>
            <person name="Freedman E."/>
            <person name="Gellesch M."/>
            <person name="Goldberg J."/>
            <person name="Griggs A."/>
            <person name="Gujja S."/>
            <person name="Heilman E."/>
            <person name="Heiman D."/>
            <person name="Howarth C."/>
            <person name="Mehta T."/>
            <person name="Neiman D."/>
            <person name="Pearson M."/>
            <person name="Roberts A."/>
            <person name="Saif S."/>
            <person name="Shea T."/>
            <person name="Shenoy N."/>
            <person name="Sisk P."/>
            <person name="Stolte C."/>
            <person name="Sykes S."/>
            <person name="White J."/>
            <person name="Yandava C."/>
            <person name="Haas B."/>
            <person name="Nusbaum C."/>
            <person name="Birren B."/>
        </authorList>
    </citation>
    <scope>NUCLEOTIDE SEQUENCE</scope>
    <source>
        <strain evidence="7">ATCC 30864</strain>
    </source>
</reference>
<dbReference type="RefSeq" id="XP_011270666.1">
    <property type="nucleotide sequence ID" value="XM_011272364.1"/>
</dbReference>
<dbReference type="Pfam" id="PF00450">
    <property type="entry name" value="Peptidase_S10"/>
    <property type="match status" value="1"/>
</dbReference>
<keyword evidence="7" id="KW-1185">Reference proteome</keyword>
<dbReference type="OrthoDB" id="443318at2759"/>
<evidence type="ECO:0000313" key="6">
    <source>
        <dbReference type="EMBL" id="KJE96178.1"/>
    </source>
</evidence>
<dbReference type="AlphaFoldDB" id="A0A0D2WVH1"/>
<dbReference type="InterPro" id="IPR018202">
    <property type="entry name" value="Ser_caboxypep_ser_AS"/>
</dbReference>
<dbReference type="GO" id="GO:0004185">
    <property type="term" value="F:serine-type carboxypeptidase activity"/>
    <property type="evidence" value="ECO:0007669"/>
    <property type="project" value="UniProtKB-UniRule"/>
</dbReference>
<dbReference type="Proteomes" id="UP000008743">
    <property type="component" value="Unassembled WGS sequence"/>
</dbReference>
<evidence type="ECO:0000256" key="2">
    <source>
        <dbReference type="ARBA" id="ARBA00022729"/>
    </source>
</evidence>
<dbReference type="GO" id="GO:0006508">
    <property type="term" value="P:proteolysis"/>
    <property type="evidence" value="ECO:0007669"/>
    <property type="project" value="UniProtKB-KW"/>
</dbReference>
<dbReference type="Gene3D" id="3.40.50.11320">
    <property type="match status" value="1"/>
</dbReference>
<dbReference type="PANTHER" id="PTHR11802:SF201">
    <property type="entry name" value="CARBOXYPEPTIDASE"/>
    <property type="match status" value="1"/>
</dbReference>
<dbReference type="eggNOG" id="KOG1282">
    <property type="taxonomic scope" value="Eukaryota"/>
</dbReference>
<evidence type="ECO:0000256" key="3">
    <source>
        <dbReference type="ARBA" id="ARBA00023157"/>
    </source>
</evidence>
<dbReference type="PRINTS" id="PR00724">
    <property type="entry name" value="CRBOXYPTASEC"/>
</dbReference>
<dbReference type="PhylomeDB" id="A0A0D2WVH1"/>
<keyword evidence="5" id="KW-0645">Protease</keyword>